<dbReference type="EMBL" id="SEOQ01000167">
    <property type="protein sequence ID" value="TFY68277.1"/>
    <property type="molecule type" value="Genomic_DNA"/>
</dbReference>
<dbReference type="PANTHER" id="PTHR38926">
    <property type="entry name" value="F-BOX DOMAIN CONTAINING PROTEIN, EXPRESSED"/>
    <property type="match status" value="1"/>
</dbReference>
<feature type="region of interest" description="Disordered" evidence="1">
    <location>
        <begin position="1"/>
        <end position="20"/>
    </location>
</feature>
<evidence type="ECO:0000313" key="4">
    <source>
        <dbReference type="Proteomes" id="UP000298327"/>
    </source>
</evidence>
<feature type="domain" description="F-box" evidence="2">
    <location>
        <begin position="33"/>
        <end position="87"/>
    </location>
</feature>
<comment type="caution">
    <text evidence="3">The sequence shown here is derived from an EMBL/GenBank/DDBJ whole genome shotgun (WGS) entry which is preliminary data.</text>
</comment>
<dbReference type="Proteomes" id="UP000298327">
    <property type="component" value="Unassembled WGS sequence"/>
</dbReference>
<accession>A0A4Y9Z2R7</accession>
<sequence>MDSALTVGSHRTGCKREPSKGLQDLNATRPAVALPLEILVAIFLHLQLSIRGVEWRYGIVPGWVRVTHVCRRWREAAISAAALWTEIQSLGRNWTYIFMERAKNAPLCISQDCLYMEETCEMLPTPLDIVNRLSQMRILELYGPYDVFLPVINQLHKPAPRLESLAMMMESDNLQAGQIAEAVPGCLLGGDCPSLRKLQLRDIFFQWNDFCFSNLHTLELGYIPPEPYQWDRDRRQPTPPALLAILADIPNLKSLTLENAMYMPANEAHMRLSTPITLPHLESFELVHRSGRISLVKVYKPVVRACKVYKHRNVTSGLWGI</sequence>
<dbReference type="PANTHER" id="PTHR38926:SF72">
    <property type="entry name" value="IM:7136021-RELATED"/>
    <property type="match status" value="1"/>
</dbReference>
<organism evidence="3 4">
    <name type="scientific">Dentipellis fragilis</name>
    <dbReference type="NCBI Taxonomy" id="205917"/>
    <lineage>
        <taxon>Eukaryota</taxon>
        <taxon>Fungi</taxon>
        <taxon>Dikarya</taxon>
        <taxon>Basidiomycota</taxon>
        <taxon>Agaricomycotina</taxon>
        <taxon>Agaricomycetes</taxon>
        <taxon>Russulales</taxon>
        <taxon>Hericiaceae</taxon>
        <taxon>Dentipellis</taxon>
    </lineage>
</organism>
<dbReference type="OrthoDB" id="2884925at2759"/>
<proteinExistence type="predicted"/>
<dbReference type="InterPro" id="IPR001810">
    <property type="entry name" value="F-box_dom"/>
</dbReference>
<protein>
    <recommendedName>
        <fullName evidence="2">F-box domain-containing protein</fullName>
    </recommendedName>
</protein>
<gene>
    <name evidence="3" type="ORF">EVG20_g3614</name>
</gene>
<dbReference type="Pfam" id="PF12937">
    <property type="entry name" value="F-box-like"/>
    <property type="match status" value="1"/>
</dbReference>
<dbReference type="Gene3D" id="1.20.1280.50">
    <property type="match status" value="1"/>
</dbReference>
<evidence type="ECO:0000313" key="3">
    <source>
        <dbReference type="EMBL" id="TFY68277.1"/>
    </source>
</evidence>
<reference evidence="3 4" key="1">
    <citation type="submission" date="2019-02" db="EMBL/GenBank/DDBJ databases">
        <title>Genome sequencing of the rare red list fungi Dentipellis fragilis.</title>
        <authorList>
            <person name="Buettner E."/>
            <person name="Kellner H."/>
        </authorList>
    </citation>
    <scope>NUCLEOTIDE SEQUENCE [LARGE SCALE GENOMIC DNA]</scope>
    <source>
        <strain evidence="3 4">DSM 105465</strain>
    </source>
</reference>
<dbReference type="AlphaFoldDB" id="A0A4Y9Z2R7"/>
<evidence type="ECO:0000259" key="2">
    <source>
        <dbReference type="Pfam" id="PF12937"/>
    </source>
</evidence>
<name>A0A4Y9Z2R7_9AGAM</name>
<keyword evidence="4" id="KW-1185">Reference proteome</keyword>
<evidence type="ECO:0000256" key="1">
    <source>
        <dbReference type="SAM" id="MobiDB-lite"/>
    </source>
</evidence>